<evidence type="ECO:0000313" key="3">
    <source>
        <dbReference type="Proteomes" id="UP001066276"/>
    </source>
</evidence>
<proteinExistence type="predicted"/>
<feature type="compositionally biased region" description="Polar residues" evidence="1">
    <location>
        <begin position="119"/>
        <end position="130"/>
    </location>
</feature>
<gene>
    <name evidence="2" type="ORF">NDU88_002443</name>
</gene>
<dbReference type="EMBL" id="JANPWB010000001">
    <property type="protein sequence ID" value="KAJ1214832.1"/>
    <property type="molecule type" value="Genomic_DNA"/>
</dbReference>
<feature type="region of interest" description="Disordered" evidence="1">
    <location>
        <begin position="119"/>
        <end position="171"/>
    </location>
</feature>
<protein>
    <submittedName>
        <fullName evidence="2">Uncharacterized protein</fullName>
    </submittedName>
</protein>
<dbReference type="Proteomes" id="UP001066276">
    <property type="component" value="Chromosome 1_1"/>
</dbReference>
<evidence type="ECO:0000313" key="2">
    <source>
        <dbReference type="EMBL" id="KAJ1214832.1"/>
    </source>
</evidence>
<sequence length="224" mass="24479">MSSRHSDKWEGPLLHQESGPQGRSQRRKCSTGLPSTSTAPIPSKLFRLTPFMWSKEVPARIMRRRLSQMEGEAECMQGKLIDRGPYPLDGETLCMPVAARKRSPSPLEGEALHMRMRGDTSTNMCTSSDKSGGRGGITSGCEEKPKSSRGSSTAEAGGKVEGSRAGSDRGARAGRAFCRHLGLARSGQHLTHHHVRLPDGVNEDLGMLRFFLESFNGITLSTWQ</sequence>
<dbReference type="AlphaFoldDB" id="A0AAV7WQA1"/>
<name>A0AAV7WQA1_PLEWA</name>
<accession>A0AAV7WQA1</accession>
<reference evidence="2" key="1">
    <citation type="journal article" date="2022" name="bioRxiv">
        <title>Sequencing and chromosome-scale assembly of the giantPleurodeles waltlgenome.</title>
        <authorList>
            <person name="Brown T."/>
            <person name="Elewa A."/>
            <person name="Iarovenko S."/>
            <person name="Subramanian E."/>
            <person name="Araus A.J."/>
            <person name="Petzold A."/>
            <person name="Susuki M."/>
            <person name="Suzuki K.-i.T."/>
            <person name="Hayashi T."/>
            <person name="Toyoda A."/>
            <person name="Oliveira C."/>
            <person name="Osipova E."/>
            <person name="Leigh N.D."/>
            <person name="Simon A."/>
            <person name="Yun M.H."/>
        </authorList>
    </citation>
    <scope>NUCLEOTIDE SEQUENCE</scope>
    <source>
        <strain evidence="2">20211129_DDA</strain>
        <tissue evidence="2">Liver</tissue>
    </source>
</reference>
<evidence type="ECO:0000256" key="1">
    <source>
        <dbReference type="SAM" id="MobiDB-lite"/>
    </source>
</evidence>
<comment type="caution">
    <text evidence="2">The sequence shown here is derived from an EMBL/GenBank/DDBJ whole genome shotgun (WGS) entry which is preliminary data.</text>
</comment>
<feature type="compositionally biased region" description="Basic and acidic residues" evidence="1">
    <location>
        <begin position="1"/>
        <end position="10"/>
    </location>
</feature>
<organism evidence="2 3">
    <name type="scientific">Pleurodeles waltl</name>
    <name type="common">Iberian ribbed newt</name>
    <dbReference type="NCBI Taxonomy" id="8319"/>
    <lineage>
        <taxon>Eukaryota</taxon>
        <taxon>Metazoa</taxon>
        <taxon>Chordata</taxon>
        <taxon>Craniata</taxon>
        <taxon>Vertebrata</taxon>
        <taxon>Euteleostomi</taxon>
        <taxon>Amphibia</taxon>
        <taxon>Batrachia</taxon>
        <taxon>Caudata</taxon>
        <taxon>Salamandroidea</taxon>
        <taxon>Salamandridae</taxon>
        <taxon>Pleurodelinae</taxon>
        <taxon>Pleurodeles</taxon>
    </lineage>
</organism>
<keyword evidence="3" id="KW-1185">Reference proteome</keyword>
<feature type="region of interest" description="Disordered" evidence="1">
    <location>
        <begin position="1"/>
        <end position="41"/>
    </location>
</feature>